<name>A0A6A5JUX7_9PLEO</name>
<dbReference type="OrthoDB" id="5425274at2759"/>
<dbReference type="EMBL" id="ML975777">
    <property type="protein sequence ID" value="KAF1828018.1"/>
    <property type="molecule type" value="Genomic_DNA"/>
</dbReference>
<evidence type="ECO:0000313" key="2">
    <source>
        <dbReference type="Proteomes" id="UP000800040"/>
    </source>
</evidence>
<keyword evidence="2" id="KW-1185">Reference proteome</keyword>
<protein>
    <submittedName>
        <fullName evidence="1">Uncharacterized protein</fullName>
    </submittedName>
</protein>
<evidence type="ECO:0000313" key="1">
    <source>
        <dbReference type="EMBL" id="KAF1828018.1"/>
    </source>
</evidence>
<sequence>MVERFMQLSSFQGIVSPMNRMLRLRTLARTLAKEQYTSGLVSWDGDKILLDRQSFTMLDLQSMIKGLYETVRLQLWRDVLLLGVGETGSVRAGCTALPALSMESLVDQPAEMSTGFSFLKHPDNPFHAWHDWLLYRVMHEPALTRRFRTGVDSEQWRDSTVQAYMKGVRSFKEGLFVLVHLSAGAPARGTEMTSILCENDASGVGYRGIFVDNGLLQQARQDYPSIRSSRSE</sequence>
<reference evidence="1" key="1">
    <citation type="submission" date="2020-01" db="EMBL/GenBank/DDBJ databases">
        <authorList>
            <consortium name="DOE Joint Genome Institute"/>
            <person name="Haridas S."/>
            <person name="Albert R."/>
            <person name="Binder M."/>
            <person name="Bloem J."/>
            <person name="Labutti K."/>
            <person name="Salamov A."/>
            <person name="Andreopoulos B."/>
            <person name="Baker S.E."/>
            <person name="Barry K."/>
            <person name="Bills G."/>
            <person name="Bluhm B.H."/>
            <person name="Cannon C."/>
            <person name="Castanera R."/>
            <person name="Culley D.E."/>
            <person name="Daum C."/>
            <person name="Ezra D."/>
            <person name="Gonzalez J.B."/>
            <person name="Henrissat B."/>
            <person name="Kuo A."/>
            <person name="Liang C."/>
            <person name="Lipzen A."/>
            <person name="Lutzoni F."/>
            <person name="Magnuson J."/>
            <person name="Mondo S."/>
            <person name="Nolan M."/>
            <person name="Ohm R."/>
            <person name="Pangilinan J."/>
            <person name="Park H.-J."/>
            <person name="Ramirez L."/>
            <person name="Alfaro M."/>
            <person name="Sun H."/>
            <person name="Tritt A."/>
            <person name="Yoshinaga Y."/>
            <person name="Zwiers L.-H."/>
            <person name="Turgeon B.G."/>
            <person name="Goodwin S.B."/>
            <person name="Spatafora J.W."/>
            <person name="Crous P.W."/>
            <person name="Grigoriev I.V."/>
        </authorList>
    </citation>
    <scope>NUCLEOTIDE SEQUENCE</scope>
    <source>
        <strain evidence="1">P77</strain>
    </source>
</reference>
<dbReference type="Proteomes" id="UP000800040">
    <property type="component" value="Unassembled WGS sequence"/>
</dbReference>
<dbReference type="AlphaFoldDB" id="A0A6A5JUX7"/>
<accession>A0A6A5JUX7</accession>
<organism evidence="1 2">
    <name type="scientific">Decorospora gaudefroyi</name>
    <dbReference type="NCBI Taxonomy" id="184978"/>
    <lineage>
        <taxon>Eukaryota</taxon>
        <taxon>Fungi</taxon>
        <taxon>Dikarya</taxon>
        <taxon>Ascomycota</taxon>
        <taxon>Pezizomycotina</taxon>
        <taxon>Dothideomycetes</taxon>
        <taxon>Pleosporomycetidae</taxon>
        <taxon>Pleosporales</taxon>
        <taxon>Pleosporineae</taxon>
        <taxon>Pleosporaceae</taxon>
        <taxon>Decorospora</taxon>
    </lineage>
</organism>
<proteinExistence type="predicted"/>
<gene>
    <name evidence="1" type="ORF">BDW02DRAFT_593434</name>
</gene>